<comment type="caution">
    <text evidence="6">The sequence shown here is derived from an EMBL/GenBank/DDBJ whole genome shotgun (WGS) entry which is preliminary data.</text>
</comment>
<dbReference type="Proteomes" id="UP000284706">
    <property type="component" value="Unassembled WGS sequence"/>
</dbReference>
<evidence type="ECO:0000313" key="7">
    <source>
        <dbReference type="Proteomes" id="UP000284706"/>
    </source>
</evidence>
<dbReference type="OrthoDB" id="3253404at2759"/>
<dbReference type="Pfam" id="PF17990">
    <property type="entry name" value="LodA_N"/>
    <property type="match status" value="1"/>
</dbReference>
<protein>
    <recommendedName>
        <fullName evidence="8">Iminophenyl-pyruvate dimer synthase domain-containing protein</fullName>
    </recommendedName>
</protein>
<dbReference type="AlphaFoldDB" id="A0A409YDD2"/>
<accession>A0A409YDD2</accession>
<proteinExistence type="predicted"/>
<dbReference type="STRING" id="231916.A0A409YDD2"/>
<dbReference type="InterPro" id="IPR012347">
    <property type="entry name" value="Ferritin-like"/>
</dbReference>
<feature type="domain" description="L-Lysine epsilon oxidase N-terminal" evidence="4">
    <location>
        <begin position="11"/>
        <end position="223"/>
    </location>
</feature>
<feature type="domain" description="Iminophenyl-pyruvate dimer synthase" evidence="3">
    <location>
        <begin position="626"/>
        <end position="842"/>
    </location>
</feature>
<gene>
    <name evidence="6" type="ORF">CVT26_015628</name>
</gene>
<dbReference type="InterPro" id="IPR026820">
    <property type="entry name" value="VioB/RebD_dom"/>
</dbReference>
<organism evidence="6 7">
    <name type="scientific">Gymnopilus dilepis</name>
    <dbReference type="NCBI Taxonomy" id="231916"/>
    <lineage>
        <taxon>Eukaryota</taxon>
        <taxon>Fungi</taxon>
        <taxon>Dikarya</taxon>
        <taxon>Basidiomycota</taxon>
        <taxon>Agaricomycotina</taxon>
        <taxon>Agaricomycetes</taxon>
        <taxon>Agaricomycetidae</taxon>
        <taxon>Agaricales</taxon>
        <taxon>Agaricineae</taxon>
        <taxon>Hymenogastraceae</taxon>
        <taxon>Gymnopilus</taxon>
    </lineage>
</organism>
<sequence length="1030" mass="115591">MSLPLDNLRIYPPIGIARVGNSTKDDGWFIGPEVPGYFPVPEGGFKDSELAVKRQAARFRVYAFGKNGEVLGELNKSTGYDLIWNVQVVNKKASWYTFMGRSQEGAFQPGYTTLRNPTVQPNLPPDERTRLIVDSGPQIVAGTNVAPIQLAGDFYGSKKTPTHIYLGEARTDEEGRLVVLAGRGLSRSILKEDDPYPYILTDFDSPDWIDDTSDGWISVTVKPHSGYNQVDVPVKARVIGTTPKFANGIYAPTSLYDLMEEVYEREKRSALGKQYDVGEVDWYKHVWPLIQRPPLLSWVNIQADGGHGPNGPGNFFDEGWQESLSDPSEVSKSIRQGVLGRMRLPESNSKYDQARTGQAYPYFMPWLSGDNGRTTAGDPSTFASITELQYDRLVKWSKGEFTKVAQPQYKRFEDIPLQDQPAALTKAALEATIGAPLYPGIEMSWNAEMRDTYDFHSPFTINADVKPGDLTKFLSLPWQSDFYMCRSYWWPSARPDSIVTEDTYKIVSQSVVKSNIAQKLTDRVPWERGLHENYTDEFPDQPLFANTDMAKNWHKLGFIVQRPSYGPEPIFVETQRSPIHRDQKPVPLPKDSDAPRLPKRGGPLVLPKRDSQNHPIKSVESLRTHLQTAMSIELATIPLYLYGMYSIKIPDQFANDPRYYDPVIGAIRGVVAEEMLHLSLAGNVLRAVGGTPKLYDPNYMPYYPMLMPGRVPKLWLQLRKANKANLQTFIDVETREKPGAKPEADEYETLGQFYDAIKDGLKYLDATVDNLFQPDTAIYQFSPGLGYQSNIRDTGGSIVVTDLKTALDALTLIVIQGEGSPGPYDDPDKLEHDHYDVFTDLKDGDASWDVYPVVENPVTSDYWKYDKSCQVSLTFDAAYCFLLRTIEVLWTVDKDGDRHNLVLGNMYGIMMGILAPLAKFLVSQPIGPSGQRAAPCFGYYEFKDGETELKQLQDEMQATINAYLKITAETRDQVAVHDFGPMLETLLPIQTTINDLVDIQTFEKRNVGSSKKAKLPGVEMRGAKGFAKGS</sequence>
<dbReference type="InParanoid" id="A0A409YDD2"/>
<dbReference type="EMBL" id="NHYE01000971">
    <property type="protein sequence ID" value="PPR01027.1"/>
    <property type="molecule type" value="Genomic_DNA"/>
</dbReference>
<evidence type="ECO:0008006" key="8">
    <source>
        <dbReference type="Google" id="ProtNLM"/>
    </source>
</evidence>
<keyword evidence="7" id="KW-1185">Reference proteome</keyword>
<reference evidence="6 7" key="1">
    <citation type="journal article" date="2018" name="Evol. Lett.">
        <title>Horizontal gene cluster transfer increased hallucinogenic mushroom diversity.</title>
        <authorList>
            <person name="Reynolds H.T."/>
            <person name="Vijayakumar V."/>
            <person name="Gluck-Thaler E."/>
            <person name="Korotkin H.B."/>
            <person name="Matheny P.B."/>
            <person name="Slot J.C."/>
        </authorList>
    </citation>
    <scope>NUCLEOTIDE SEQUENCE [LARGE SCALE GENOMIC DNA]</scope>
    <source>
        <strain evidence="6 7">SRW20</strain>
    </source>
</reference>
<evidence type="ECO:0000313" key="6">
    <source>
        <dbReference type="EMBL" id="PPR01027.1"/>
    </source>
</evidence>
<evidence type="ECO:0000259" key="3">
    <source>
        <dbReference type="Pfam" id="PF12902"/>
    </source>
</evidence>
<feature type="region of interest" description="Disordered" evidence="2">
    <location>
        <begin position="576"/>
        <end position="617"/>
    </location>
</feature>
<feature type="domain" description="L-lysine epsilon oxidase C-terminal" evidence="5">
    <location>
        <begin position="368"/>
        <end position="496"/>
    </location>
</feature>
<evidence type="ECO:0000259" key="4">
    <source>
        <dbReference type="Pfam" id="PF17990"/>
    </source>
</evidence>
<dbReference type="PANTHER" id="PTHR34400:SF4">
    <property type="entry name" value="MEMBRANE PROTEIN"/>
    <property type="match status" value="1"/>
</dbReference>
<dbReference type="Pfam" id="PF18417">
    <property type="entry name" value="LodA_C"/>
    <property type="match status" value="1"/>
</dbReference>
<dbReference type="Gene3D" id="1.20.1260.10">
    <property type="match status" value="1"/>
</dbReference>
<dbReference type="PANTHER" id="PTHR34400">
    <property type="match status" value="1"/>
</dbReference>
<feature type="compositionally biased region" description="Basic and acidic residues" evidence="2">
    <location>
        <begin position="579"/>
        <end position="596"/>
    </location>
</feature>
<evidence type="ECO:0000259" key="5">
    <source>
        <dbReference type="Pfam" id="PF18417"/>
    </source>
</evidence>
<feature type="coiled-coil region" evidence="1">
    <location>
        <begin position="942"/>
        <end position="969"/>
    </location>
</feature>
<keyword evidence="1" id="KW-0175">Coiled coil</keyword>
<dbReference type="InterPro" id="IPR041173">
    <property type="entry name" value="LodA_C"/>
</dbReference>
<evidence type="ECO:0000256" key="2">
    <source>
        <dbReference type="SAM" id="MobiDB-lite"/>
    </source>
</evidence>
<evidence type="ECO:0000256" key="1">
    <source>
        <dbReference type="SAM" id="Coils"/>
    </source>
</evidence>
<dbReference type="Pfam" id="PF12902">
    <property type="entry name" value="Ferritin-like"/>
    <property type="match status" value="1"/>
</dbReference>
<name>A0A409YDD2_9AGAR</name>
<dbReference type="InterPro" id="IPR041168">
    <property type="entry name" value="LodA_N"/>
</dbReference>